<keyword evidence="5" id="KW-1185">Reference proteome</keyword>
<evidence type="ECO:0000313" key="5">
    <source>
        <dbReference type="Proteomes" id="UP001489004"/>
    </source>
</evidence>
<reference evidence="4 5" key="1">
    <citation type="journal article" date="2024" name="Nat. Commun.">
        <title>Phylogenomics reveals the evolutionary origins of lichenization in chlorophyte algae.</title>
        <authorList>
            <person name="Puginier C."/>
            <person name="Libourel C."/>
            <person name="Otte J."/>
            <person name="Skaloud P."/>
            <person name="Haon M."/>
            <person name="Grisel S."/>
            <person name="Petersen M."/>
            <person name="Berrin J.G."/>
            <person name="Delaux P.M."/>
            <person name="Dal Grande F."/>
            <person name="Keller J."/>
        </authorList>
    </citation>
    <scope>NUCLEOTIDE SEQUENCE [LARGE SCALE GENOMIC DNA]</scope>
    <source>
        <strain evidence="4 5">SAG 2043</strain>
    </source>
</reference>
<keyword evidence="3" id="KW-0472">Membrane</keyword>
<comment type="caution">
    <text evidence="4">The sequence shown here is derived from an EMBL/GenBank/DDBJ whole genome shotgun (WGS) entry which is preliminary data.</text>
</comment>
<evidence type="ECO:0000313" key="4">
    <source>
        <dbReference type="EMBL" id="KAK9807604.1"/>
    </source>
</evidence>
<evidence type="ECO:0000256" key="1">
    <source>
        <dbReference type="ARBA" id="ARBA00006765"/>
    </source>
</evidence>
<dbReference type="Proteomes" id="UP001489004">
    <property type="component" value="Unassembled WGS sequence"/>
</dbReference>
<keyword evidence="3" id="KW-0812">Transmembrane</keyword>
<dbReference type="PANTHER" id="PTHR31495:SF20">
    <property type="entry name" value="CALEOSIN-RELATED FAMILY PROTEIN"/>
    <property type="match status" value="1"/>
</dbReference>
<dbReference type="GO" id="GO:0004497">
    <property type="term" value="F:monooxygenase activity"/>
    <property type="evidence" value="ECO:0007669"/>
    <property type="project" value="TreeGrafter"/>
</dbReference>
<organism evidence="4 5">
    <name type="scientific">[Myrmecia] bisecta</name>
    <dbReference type="NCBI Taxonomy" id="41462"/>
    <lineage>
        <taxon>Eukaryota</taxon>
        <taxon>Viridiplantae</taxon>
        <taxon>Chlorophyta</taxon>
        <taxon>core chlorophytes</taxon>
        <taxon>Trebouxiophyceae</taxon>
        <taxon>Trebouxiales</taxon>
        <taxon>Trebouxiaceae</taxon>
        <taxon>Myrmecia</taxon>
    </lineage>
</organism>
<sequence>MTSEVKLRHTAAVVLDKDTRTPQPSFADARPDPVKSQPVYDPVTKRGAEVLANLNPMQKHVAFFDLNGDGRIMPWETYQGFHRIGFPWPLAVLAAVLINGTMSYPSNPSWIPHPLFPVWINNIRRNKHGSDSEVYDNDAHFEADKFEGIFLKHDPSNKGGLTLKELWDLTENNKDTMDFYGYTAEKLEWGVTWWLLRDKKTGYVSKDRIRGVYDGTIWFQLANEDEVKRANKPPITLAAVLSSTLLALLVGLGLGAFIMLLWLVLATVVPTRITSLAWGSTKWLGRFSARTSMLPLKWLADVACTFWSTLPTVT</sequence>
<protein>
    <recommendedName>
        <fullName evidence="6">Caleosin</fullName>
    </recommendedName>
</protein>
<evidence type="ECO:0000256" key="2">
    <source>
        <dbReference type="SAM" id="MobiDB-lite"/>
    </source>
</evidence>
<dbReference type="AlphaFoldDB" id="A0AAW1PH55"/>
<dbReference type="InterPro" id="IPR007736">
    <property type="entry name" value="Caleosin-related"/>
</dbReference>
<evidence type="ECO:0008006" key="6">
    <source>
        <dbReference type="Google" id="ProtNLM"/>
    </source>
</evidence>
<keyword evidence="3" id="KW-1133">Transmembrane helix</keyword>
<dbReference type="GO" id="GO:0005509">
    <property type="term" value="F:calcium ion binding"/>
    <property type="evidence" value="ECO:0007669"/>
    <property type="project" value="TreeGrafter"/>
</dbReference>
<gene>
    <name evidence="4" type="ORF">WJX72_003909</name>
</gene>
<name>A0AAW1PH55_9CHLO</name>
<feature type="region of interest" description="Disordered" evidence="2">
    <location>
        <begin position="18"/>
        <end position="39"/>
    </location>
</feature>
<proteinExistence type="inferred from homology"/>
<dbReference type="PANTHER" id="PTHR31495">
    <property type="entry name" value="PEROXYGENASE 3-RELATED"/>
    <property type="match status" value="1"/>
</dbReference>
<evidence type="ECO:0000256" key="3">
    <source>
        <dbReference type="SAM" id="Phobius"/>
    </source>
</evidence>
<feature type="transmembrane region" description="Helical" evidence="3">
    <location>
        <begin position="237"/>
        <end position="265"/>
    </location>
</feature>
<dbReference type="EMBL" id="JALJOR010000012">
    <property type="protein sequence ID" value="KAK9807604.1"/>
    <property type="molecule type" value="Genomic_DNA"/>
</dbReference>
<dbReference type="Pfam" id="PF05042">
    <property type="entry name" value="Caleosin"/>
    <property type="match status" value="1"/>
</dbReference>
<accession>A0AAW1PH55</accession>
<comment type="similarity">
    <text evidence="1">Belongs to the caleosin family.</text>
</comment>